<reference evidence="2 3" key="1">
    <citation type="submission" date="2023-10" db="EMBL/GenBank/DDBJ databases">
        <authorList>
            <person name="Venkata Ramana C."/>
            <person name="Sasikala C."/>
            <person name="Dhurka M."/>
        </authorList>
    </citation>
    <scope>NUCLEOTIDE SEQUENCE [LARGE SCALE GENOMIC DNA]</scope>
    <source>
        <strain evidence="2 3">KCTC 32151</strain>
    </source>
</reference>
<dbReference type="RefSeq" id="WP_317560773.1">
    <property type="nucleotide sequence ID" value="NZ_JAWLIP010000002.1"/>
</dbReference>
<evidence type="ECO:0000313" key="3">
    <source>
        <dbReference type="Proteomes" id="UP001185659"/>
    </source>
</evidence>
<dbReference type="EMBL" id="JAWLIP010000002">
    <property type="protein sequence ID" value="MDV6225909.1"/>
    <property type="molecule type" value="Genomic_DNA"/>
</dbReference>
<protein>
    <submittedName>
        <fullName evidence="2">DUF1192 domain-containing protein</fullName>
    </submittedName>
</protein>
<sequence>MGIFDEDDKKQAAGHRIGEDLSLLSVEELNNRIAQLKEEIVRLERDIESKGATKNAAEALFRRD</sequence>
<proteinExistence type="predicted"/>
<dbReference type="Proteomes" id="UP001185659">
    <property type="component" value="Unassembled WGS sequence"/>
</dbReference>
<keyword evidence="1" id="KW-0175">Coiled coil</keyword>
<evidence type="ECO:0000313" key="2">
    <source>
        <dbReference type="EMBL" id="MDV6225909.1"/>
    </source>
</evidence>
<feature type="coiled-coil region" evidence="1">
    <location>
        <begin position="19"/>
        <end position="53"/>
    </location>
</feature>
<evidence type="ECO:0000256" key="1">
    <source>
        <dbReference type="SAM" id="Coils"/>
    </source>
</evidence>
<organism evidence="2 3">
    <name type="scientific">Nitratireductor aquimarinus</name>
    <dbReference type="NCBI Taxonomy" id="889300"/>
    <lineage>
        <taxon>Bacteria</taxon>
        <taxon>Pseudomonadati</taxon>
        <taxon>Pseudomonadota</taxon>
        <taxon>Alphaproteobacteria</taxon>
        <taxon>Hyphomicrobiales</taxon>
        <taxon>Phyllobacteriaceae</taxon>
        <taxon>Nitratireductor</taxon>
    </lineage>
</organism>
<dbReference type="InterPro" id="IPR009579">
    <property type="entry name" value="DUF1192"/>
</dbReference>
<comment type="caution">
    <text evidence="2">The sequence shown here is derived from an EMBL/GenBank/DDBJ whole genome shotgun (WGS) entry which is preliminary data.</text>
</comment>
<gene>
    <name evidence="2" type="ORF">R2G56_06385</name>
</gene>
<dbReference type="SUPFAM" id="SSF161270">
    <property type="entry name" value="PspA lactotransferrin-binding region"/>
    <property type="match status" value="1"/>
</dbReference>
<name>A0ABU4AI54_9HYPH</name>
<dbReference type="Pfam" id="PF06698">
    <property type="entry name" value="DUF1192"/>
    <property type="match status" value="1"/>
</dbReference>
<keyword evidence="3" id="KW-1185">Reference proteome</keyword>
<accession>A0ABU4AI54</accession>